<proteinExistence type="predicted"/>
<accession>A0A6C0IDY3</accession>
<organism evidence="1">
    <name type="scientific">viral metagenome</name>
    <dbReference type="NCBI Taxonomy" id="1070528"/>
    <lineage>
        <taxon>unclassified sequences</taxon>
        <taxon>metagenomes</taxon>
        <taxon>organismal metagenomes</taxon>
    </lineage>
</organism>
<protein>
    <submittedName>
        <fullName evidence="1">Uncharacterized protein</fullName>
    </submittedName>
</protein>
<name>A0A6C0IDY3_9ZZZZ</name>
<dbReference type="AlphaFoldDB" id="A0A6C0IDY3"/>
<evidence type="ECO:0000313" key="1">
    <source>
        <dbReference type="EMBL" id="QHT90636.1"/>
    </source>
</evidence>
<sequence length="160" mass="17649">MLILLTILWFVLALLVLVVAGLVYALVKSSRKKTASNMFDLTEVSVPCSSGDVHCLCKKGNESQKICFQGTSSTDVKTTVPTIRFSQSFSLPSLPTDEDQAQRFHVLNVEYGAFRHPTLPDPTLCFRKISDPNDPLRLCFTPLNSTAFLTGPTKVIPETI</sequence>
<reference evidence="1" key="1">
    <citation type="journal article" date="2020" name="Nature">
        <title>Giant virus diversity and host interactions through global metagenomics.</title>
        <authorList>
            <person name="Schulz F."/>
            <person name="Roux S."/>
            <person name="Paez-Espino D."/>
            <person name="Jungbluth S."/>
            <person name="Walsh D.A."/>
            <person name="Denef V.J."/>
            <person name="McMahon K.D."/>
            <person name="Konstantinidis K.T."/>
            <person name="Eloe-Fadrosh E.A."/>
            <person name="Kyrpides N.C."/>
            <person name="Woyke T."/>
        </authorList>
    </citation>
    <scope>NUCLEOTIDE SEQUENCE</scope>
    <source>
        <strain evidence="1">GVMAG-M-3300023184-71</strain>
    </source>
</reference>
<dbReference type="EMBL" id="MN740156">
    <property type="protein sequence ID" value="QHT90636.1"/>
    <property type="molecule type" value="Genomic_DNA"/>
</dbReference>